<sequence>MAENSYFEHKGSFPDDHSRENHALRFMEHYVSRIDSADYKCSYLPYYHPEAVFHDTTGVDYVGGPAIWEWIAGLFGPMSKIEMETVETLVISKPDGTHVLYMELMSHFWLKSRAGLPSIDIPRSMVFTLGSAAGEHGEEADQEKGIGFEGLQIVDARLYYDRSLLLPHLVKSKQEVEKFGASGGR</sequence>
<dbReference type="InterPro" id="IPR032710">
    <property type="entry name" value="NTF2-like_dom_sf"/>
</dbReference>
<accession>A0A3D8QI85</accession>
<gene>
    <name evidence="1" type="ORF">BP5796_11272</name>
</gene>
<dbReference type="SUPFAM" id="SSF54427">
    <property type="entry name" value="NTF2-like"/>
    <property type="match status" value="1"/>
</dbReference>
<evidence type="ECO:0008006" key="3">
    <source>
        <dbReference type="Google" id="ProtNLM"/>
    </source>
</evidence>
<dbReference type="Gene3D" id="3.10.450.50">
    <property type="match status" value="1"/>
</dbReference>
<keyword evidence="2" id="KW-1185">Reference proteome</keyword>
<dbReference type="Proteomes" id="UP000256328">
    <property type="component" value="Unassembled WGS sequence"/>
</dbReference>
<evidence type="ECO:0000313" key="1">
    <source>
        <dbReference type="EMBL" id="RDW61380.1"/>
    </source>
</evidence>
<dbReference type="AlphaFoldDB" id="A0A3D8QI85"/>
<dbReference type="EMBL" id="PDLN01000018">
    <property type="protein sequence ID" value="RDW61380.1"/>
    <property type="molecule type" value="Genomic_DNA"/>
</dbReference>
<protein>
    <recommendedName>
        <fullName evidence="3">SnoaL-like domain-containing protein</fullName>
    </recommendedName>
</protein>
<comment type="caution">
    <text evidence="1">The sequence shown here is derived from an EMBL/GenBank/DDBJ whole genome shotgun (WGS) entry which is preliminary data.</text>
</comment>
<name>A0A3D8QI85_9HELO</name>
<reference evidence="1 2" key="1">
    <citation type="journal article" date="2018" name="IMA Fungus">
        <title>IMA Genome-F 9: Draft genome sequence of Annulohypoxylon stygium, Aspergillus mulundensis, Berkeleyomyces basicola (syn. Thielaviopsis basicola), Ceratocystis smalleyi, two Cercospora beticola strains, Coleophoma cylindrospora, Fusarium fracticaudum, Phialophora cf. hyalina, and Morchella septimelata.</title>
        <authorList>
            <person name="Wingfield B.D."/>
            <person name="Bills G.F."/>
            <person name="Dong Y."/>
            <person name="Huang W."/>
            <person name="Nel W.J."/>
            <person name="Swalarsk-Parry B.S."/>
            <person name="Vaghefi N."/>
            <person name="Wilken P.M."/>
            <person name="An Z."/>
            <person name="de Beer Z.W."/>
            <person name="De Vos L."/>
            <person name="Chen L."/>
            <person name="Duong T.A."/>
            <person name="Gao Y."/>
            <person name="Hammerbacher A."/>
            <person name="Kikkert J.R."/>
            <person name="Li Y."/>
            <person name="Li H."/>
            <person name="Li K."/>
            <person name="Li Q."/>
            <person name="Liu X."/>
            <person name="Ma X."/>
            <person name="Naidoo K."/>
            <person name="Pethybridge S.J."/>
            <person name="Sun J."/>
            <person name="Steenkamp E.T."/>
            <person name="van der Nest M.A."/>
            <person name="van Wyk S."/>
            <person name="Wingfield M.J."/>
            <person name="Xiong C."/>
            <person name="Yue Q."/>
            <person name="Zhang X."/>
        </authorList>
    </citation>
    <scope>NUCLEOTIDE SEQUENCE [LARGE SCALE GENOMIC DNA]</scope>
    <source>
        <strain evidence="1 2">BP5796</strain>
    </source>
</reference>
<evidence type="ECO:0000313" key="2">
    <source>
        <dbReference type="Proteomes" id="UP000256328"/>
    </source>
</evidence>
<proteinExistence type="predicted"/>
<organism evidence="1 2">
    <name type="scientific">Coleophoma crateriformis</name>
    <dbReference type="NCBI Taxonomy" id="565419"/>
    <lineage>
        <taxon>Eukaryota</taxon>
        <taxon>Fungi</taxon>
        <taxon>Dikarya</taxon>
        <taxon>Ascomycota</taxon>
        <taxon>Pezizomycotina</taxon>
        <taxon>Leotiomycetes</taxon>
        <taxon>Helotiales</taxon>
        <taxon>Dermateaceae</taxon>
        <taxon>Coleophoma</taxon>
    </lineage>
</organism>
<dbReference type="OrthoDB" id="4971611at2759"/>